<comment type="function">
    <text evidence="12">Component of the PAM complex, a complex required for the translocation of transit peptide-containing proteins from the inner membrane into the mitochondrial matrix in an ATP-dependent manner.</text>
</comment>
<dbReference type="PANTHER" id="PTHR28021:SF1">
    <property type="entry name" value="PRESEQUENCE TRANSLOCATED-ASSOCIATED MOTOR SUBUNIT PAM17, MITOCHONDRIAL"/>
    <property type="match status" value="1"/>
</dbReference>
<evidence type="ECO:0000256" key="5">
    <source>
        <dbReference type="ARBA" id="ARBA00022792"/>
    </source>
</evidence>
<evidence type="ECO:0000256" key="1">
    <source>
        <dbReference type="ARBA" id="ARBA00004448"/>
    </source>
</evidence>
<evidence type="ECO:0000256" key="2">
    <source>
        <dbReference type="ARBA" id="ARBA00006837"/>
    </source>
</evidence>
<evidence type="ECO:0000256" key="9">
    <source>
        <dbReference type="ARBA" id="ARBA00023010"/>
    </source>
</evidence>
<dbReference type="STRING" id="215637.A0A4Q0A0Z6"/>
<dbReference type="PANTHER" id="PTHR28021">
    <property type="entry name" value="PRESEQUENCE TRANSLOCATED-ASSOCIATED MOTOR SUBUNIT PAM17, MITOCHONDRIAL"/>
    <property type="match status" value="1"/>
</dbReference>
<protein>
    <recommendedName>
        <fullName evidence="12">Presequence translocated-associated motor subunit PAM17</fullName>
    </recommendedName>
</protein>
<accession>A0A4Q0A0Z6</accession>
<dbReference type="OrthoDB" id="5970083at2759"/>
<proteinExistence type="inferred from homology"/>
<evidence type="ECO:0000256" key="11">
    <source>
        <dbReference type="ARBA" id="ARBA00023136"/>
    </source>
</evidence>
<keyword evidence="6 12" id="KW-0653">Protein transport</keyword>
<keyword evidence="4 12" id="KW-0812">Transmembrane</keyword>
<feature type="transmembrane region" description="Helical" evidence="12">
    <location>
        <begin position="107"/>
        <end position="133"/>
    </location>
</feature>
<dbReference type="Pfam" id="PF08566">
    <property type="entry name" value="Pam17"/>
    <property type="match status" value="1"/>
</dbReference>
<dbReference type="EMBL" id="ML002273">
    <property type="protein sequence ID" value="RKP39408.1"/>
    <property type="molecule type" value="Genomic_DNA"/>
</dbReference>
<comment type="subunit">
    <text evidence="12">Component of the PAM complex.</text>
</comment>
<comment type="similarity">
    <text evidence="2 12">Belongs to the PAM17 family.</text>
</comment>
<dbReference type="AlphaFoldDB" id="A0A4Q0A0Z6"/>
<evidence type="ECO:0000256" key="7">
    <source>
        <dbReference type="ARBA" id="ARBA00022946"/>
    </source>
</evidence>
<name>A0A4Q0A0Z6_9FUNG</name>
<evidence type="ECO:0000256" key="10">
    <source>
        <dbReference type="ARBA" id="ARBA00023128"/>
    </source>
</evidence>
<dbReference type="GO" id="GO:0030150">
    <property type="term" value="P:protein import into mitochondrial matrix"/>
    <property type="evidence" value="ECO:0007669"/>
    <property type="project" value="UniProtKB-UniRule"/>
</dbReference>
<evidence type="ECO:0000256" key="8">
    <source>
        <dbReference type="ARBA" id="ARBA00022989"/>
    </source>
</evidence>
<organism evidence="14 15">
    <name type="scientific">Dimargaris cristalligena</name>
    <dbReference type="NCBI Taxonomy" id="215637"/>
    <lineage>
        <taxon>Eukaryota</taxon>
        <taxon>Fungi</taxon>
        <taxon>Fungi incertae sedis</taxon>
        <taxon>Zoopagomycota</taxon>
        <taxon>Kickxellomycotina</taxon>
        <taxon>Dimargaritomycetes</taxon>
        <taxon>Dimargaritales</taxon>
        <taxon>Dimargaritaceae</taxon>
        <taxon>Dimargaris</taxon>
    </lineage>
</organism>
<evidence type="ECO:0000313" key="14">
    <source>
        <dbReference type="EMBL" id="RKP39408.1"/>
    </source>
</evidence>
<gene>
    <name evidence="14" type="ORF">BJ085DRAFT_15458</name>
</gene>
<keyword evidence="11 12" id="KW-0472">Membrane</keyword>
<keyword evidence="9 12" id="KW-0811">Translocation</keyword>
<dbReference type="GO" id="GO:0001405">
    <property type="term" value="C:PAM complex, Tim23 associated import motor"/>
    <property type="evidence" value="ECO:0007669"/>
    <property type="project" value="UniProtKB-UniRule"/>
</dbReference>
<dbReference type="InterPro" id="IPR013875">
    <property type="entry name" value="Pam17"/>
</dbReference>
<comment type="subcellular location">
    <subcellularLocation>
        <location evidence="1 12">Mitochondrion inner membrane</location>
        <topology evidence="1 12">Multi-pass membrane protein</topology>
    </subcellularLocation>
</comment>
<feature type="transmembrane region" description="Helical" evidence="12">
    <location>
        <begin position="69"/>
        <end position="91"/>
    </location>
</feature>
<keyword evidence="7" id="KW-0809">Transit peptide</keyword>
<keyword evidence="5 12" id="KW-0999">Mitochondrion inner membrane</keyword>
<evidence type="ECO:0000256" key="12">
    <source>
        <dbReference type="RuleBase" id="RU367146"/>
    </source>
</evidence>
<evidence type="ECO:0000313" key="15">
    <source>
        <dbReference type="Proteomes" id="UP000268162"/>
    </source>
</evidence>
<evidence type="ECO:0000256" key="13">
    <source>
        <dbReference type="SAM" id="MobiDB-lite"/>
    </source>
</evidence>
<keyword evidence="8 12" id="KW-1133">Transmembrane helix</keyword>
<reference evidence="15" key="1">
    <citation type="journal article" date="2018" name="Nat. Microbiol.">
        <title>Leveraging single-cell genomics to expand the fungal tree of life.</title>
        <authorList>
            <person name="Ahrendt S.R."/>
            <person name="Quandt C.A."/>
            <person name="Ciobanu D."/>
            <person name="Clum A."/>
            <person name="Salamov A."/>
            <person name="Andreopoulos B."/>
            <person name="Cheng J.F."/>
            <person name="Woyke T."/>
            <person name="Pelin A."/>
            <person name="Henrissat B."/>
            <person name="Reynolds N.K."/>
            <person name="Benny G.L."/>
            <person name="Smith M.E."/>
            <person name="James T.Y."/>
            <person name="Grigoriev I.V."/>
        </authorList>
    </citation>
    <scope>NUCLEOTIDE SEQUENCE [LARGE SCALE GENOMIC DNA]</scope>
    <source>
        <strain evidence="15">RSA 468</strain>
    </source>
</reference>
<sequence>MSSVLFAKQAASLAVGRQLLPRLIATGPTLHSAASTTPPSPQTQTQTQTDPATDLTWDQFFKMRRNRRLVERMAIVPSTLSTLSIGGLYFLDQEIDPTAMIFGFDPILVYGIGMVGCGLAGFLLGPVFGGGLWKLSHRQWSKRMESKDVEFYKHIVQNRADPSQHSFRNPIPDFYGEKINSLADYRKWLRKQRAHQQKAQFHLGSES</sequence>
<evidence type="ECO:0000256" key="6">
    <source>
        <dbReference type="ARBA" id="ARBA00022927"/>
    </source>
</evidence>
<feature type="region of interest" description="Disordered" evidence="13">
    <location>
        <begin position="30"/>
        <end position="51"/>
    </location>
</feature>
<evidence type="ECO:0000256" key="4">
    <source>
        <dbReference type="ARBA" id="ARBA00022692"/>
    </source>
</evidence>
<keyword evidence="3 12" id="KW-0813">Transport</keyword>
<feature type="compositionally biased region" description="Low complexity" evidence="13">
    <location>
        <begin position="32"/>
        <end position="51"/>
    </location>
</feature>
<keyword evidence="10 12" id="KW-0496">Mitochondrion</keyword>
<keyword evidence="15" id="KW-1185">Reference proteome</keyword>
<evidence type="ECO:0000256" key="3">
    <source>
        <dbReference type="ARBA" id="ARBA00022448"/>
    </source>
</evidence>
<dbReference type="Proteomes" id="UP000268162">
    <property type="component" value="Unassembled WGS sequence"/>
</dbReference>